<organism evidence="2 3">
    <name type="scientific">Ensete ventricosum</name>
    <name type="common">Abyssinian banana</name>
    <name type="synonym">Musa ensete</name>
    <dbReference type="NCBI Taxonomy" id="4639"/>
    <lineage>
        <taxon>Eukaryota</taxon>
        <taxon>Viridiplantae</taxon>
        <taxon>Streptophyta</taxon>
        <taxon>Embryophyta</taxon>
        <taxon>Tracheophyta</taxon>
        <taxon>Spermatophyta</taxon>
        <taxon>Magnoliopsida</taxon>
        <taxon>Liliopsida</taxon>
        <taxon>Zingiberales</taxon>
        <taxon>Musaceae</taxon>
        <taxon>Ensete</taxon>
    </lineage>
</organism>
<feature type="compositionally biased region" description="Polar residues" evidence="1">
    <location>
        <begin position="33"/>
        <end position="48"/>
    </location>
</feature>
<evidence type="ECO:0000313" key="2">
    <source>
        <dbReference type="EMBL" id="RRT32790.1"/>
    </source>
</evidence>
<reference evidence="2 3" key="1">
    <citation type="journal article" date="2014" name="Agronomy (Basel)">
        <title>A Draft Genome Sequence for Ensete ventricosum, the Drought-Tolerant Tree Against Hunger.</title>
        <authorList>
            <person name="Harrison J."/>
            <person name="Moore K.A."/>
            <person name="Paszkiewicz K."/>
            <person name="Jones T."/>
            <person name="Grant M."/>
            <person name="Ambacheew D."/>
            <person name="Muzemil S."/>
            <person name="Studholme D.J."/>
        </authorList>
    </citation>
    <scope>NUCLEOTIDE SEQUENCE [LARGE SCALE GENOMIC DNA]</scope>
</reference>
<gene>
    <name evidence="2" type="ORF">B296_00025601</name>
</gene>
<feature type="region of interest" description="Disordered" evidence="1">
    <location>
        <begin position="18"/>
        <end position="62"/>
    </location>
</feature>
<dbReference type="AlphaFoldDB" id="A0A426WZZ8"/>
<proteinExistence type="predicted"/>
<protein>
    <submittedName>
        <fullName evidence="2">Uncharacterized protein</fullName>
    </submittedName>
</protein>
<comment type="caution">
    <text evidence="2">The sequence shown here is derived from an EMBL/GenBank/DDBJ whole genome shotgun (WGS) entry which is preliminary data.</text>
</comment>
<name>A0A426WZZ8_ENSVE</name>
<evidence type="ECO:0000256" key="1">
    <source>
        <dbReference type="SAM" id="MobiDB-lite"/>
    </source>
</evidence>
<dbReference type="EMBL" id="AMZH03030691">
    <property type="protein sequence ID" value="RRT32790.1"/>
    <property type="molecule type" value="Genomic_DNA"/>
</dbReference>
<evidence type="ECO:0000313" key="3">
    <source>
        <dbReference type="Proteomes" id="UP000287651"/>
    </source>
</evidence>
<accession>A0A426WZZ8</accession>
<dbReference type="Proteomes" id="UP000287651">
    <property type="component" value="Unassembled WGS sequence"/>
</dbReference>
<sequence>MHPLSFIIVVSELREVGAAHGGSSPQGRRLQAWSATTRSSQRGPTTGCPQGVAASRGNSASRTCGRPFAGWLPMGKGSHHLWRGSSDIGNDADGAIGVRASF</sequence>